<dbReference type="InterPro" id="IPR049064">
    <property type="entry name" value="NAD_Glu_DH_ACT3"/>
</dbReference>
<dbReference type="InterPro" id="IPR028971">
    <property type="entry name" value="NAD-GDH_cat"/>
</dbReference>
<dbReference type="InterPro" id="IPR049059">
    <property type="entry name" value="NAD_Glu_DH_HM1"/>
</dbReference>
<gene>
    <name evidence="7" type="ORF">ACFQ04_20020</name>
</gene>
<dbReference type="EMBL" id="JBHTIL010000006">
    <property type="protein sequence ID" value="MFD0928033.1"/>
    <property type="molecule type" value="Genomic_DNA"/>
</dbReference>
<dbReference type="Pfam" id="PF21078">
    <property type="entry name" value="GDH_HM3"/>
    <property type="match status" value="1"/>
</dbReference>
<dbReference type="PIRSF" id="PIRSF036761">
    <property type="entry name" value="GDH_Mll4104"/>
    <property type="match status" value="1"/>
</dbReference>
<feature type="domain" description="NAD-specific glutamate dehydrogenase C-terminal" evidence="3">
    <location>
        <begin position="1223"/>
        <end position="1557"/>
    </location>
</feature>
<evidence type="ECO:0000256" key="1">
    <source>
        <dbReference type="SAM" id="MobiDB-lite"/>
    </source>
</evidence>
<feature type="domain" description="NAD-glutamate dehydrogenase ACT2" evidence="5">
    <location>
        <begin position="350"/>
        <end position="446"/>
    </location>
</feature>
<dbReference type="InterPro" id="IPR049062">
    <property type="entry name" value="NAD_Glu_DH_ACT2"/>
</dbReference>
<reference evidence="8" key="1">
    <citation type="journal article" date="2019" name="Int. J. Syst. Evol. Microbiol.">
        <title>The Global Catalogue of Microorganisms (GCM) 10K type strain sequencing project: providing services to taxonomists for standard genome sequencing and annotation.</title>
        <authorList>
            <consortium name="The Broad Institute Genomics Platform"/>
            <consortium name="The Broad Institute Genome Sequencing Center for Infectious Disease"/>
            <person name="Wu L."/>
            <person name="Ma J."/>
        </authorList>
    </citation>
    <scope>NUCLEOTIDE SEQUENCE [LARGE SCALE GENOMIC DNA]</scope>
    <source>
        <strain evidence="8">CCUG 50873</strain>
    </source>
</reference>
<feature type="region of interest" description="Disordered" evidence="1">
    <location>
        <begin position="1"/>
        <end position="37"/>
    </location>
</feature>
<dbReference type="SUPFAM" id="SSF51735">
    <property type="entry name" value="NAD(P)-binding Rossmann-fold domains"/>
    <property type="match status" value="1"/>
</dbReference>
<dbReference type="Pfam" id="PF05088">
    <property type="entry name" value="Bac_GDH_CD"/>
    <property type="match status" value="1"/>
</dbReference>
<dbReference type="PANTHER" id="PTHR43403:SF1">
    <property type="entry name" value="NAD-SPECIFIC GLUTAMATE DEHYDROGENASE"/>
    <property type="match status" value="1"/>
</dbReference>
<dbReference type="PANTHER" id="PTHR43403">
    <property type="entry name" value="NAD-SPECIFIC GLUTAMATE DEHYDROGENASE"/>
    <property type="match status" value="1"/>
</dbReference>
<evidence type="ECO:0000313" key="8">
    <source>
        <dbReference type="Proteomes" id="UP001597068"/>
    </source>
</evidence>
<dbReference type="InterPro" id="IPR024727">
    <property type="entry name" value="NAD_Glu_DH_N_ACT1"/>
</dbReference>
<protein>
    <submittedName>
        <fullName evidence="7">NAD-glutamate dehydrogenase</fullName>
    </submittedName>
</protein>
<dbReference type="InterPro" id="IPR048381">
    <property type="entry name" value="GDH_C"/>
</dbReference>
<dbReference type="Pfam" id="PF21076">
    <property type="entry name" value="GDH_ACT2"/>
    <property type="match status" value="1"/>
</dbReference>
<accession>A0ABW3GCV7</accession>
<feature type="compositionally biased region" description="Basic and acidic residues" evidence="1">
    <location>
        <begin position="19"/>
        <end position="37"/>
    </location>
</feature>
<evidence type="ECO:0000259" key="2">
    <source>
        <dbReference type="Pfam" id="PF05088"/>
    </source>
</evidence>
<dbReference type="InterPro" id="IPR046346">
    <property type="entry name" value="Aminoacid_DH-like_N_sf"/>
</dbReference>
<dbReference type="Proteomes" id="UP001597068">
    <property type="component" value="Unassembled WGS sequence"/>
</dbReference>
<dbReference type="InterPro" id="IPR036291">
    <property type="entry name" value="NAD(P)-bd_dom_sf"/>
</dbReference>
<dbReference type="Gene3D" id="3.40.50.720">
    <property type="entry name" value="NAD(P)-binding Rossmann-like Domain"/>
    <property type="match status" value="1"/>
</dbReference>
<dbReference type="Pfam" id="PF21077">
    <property type="entry name" value="GDH_ACT3"/>
    <property type="match status" value="1"/>
</dbReference>
<dbReference type="Pfam" id="PF21075">
    <property type="entry name" value="GDH_ACT1"/>
    <property type="match status" value="1"/>
</dbReference>
<keyword evidence="8" id="KW-1185">Reference proteome</keyword>
<dbReference type="InterPro" id="IPR007780">
    <property type="entry name" value="NAD_Glu_DH_bac"/>
</dbReference>
<dbReference type="RefSeq" id="WP_253648470.1">
    <property type="nucleotide sequence ID" value="NZ_BAAAMO010000004.1"/>
</dbReference>
<evidence type="ECO:0000313" key="7">
    <source>
        <dbReference type="EMBL" id="MFD0928033.1"/>
    </source>
</evidence>
<evidence type="ECO:0000259" key="6">
    <source>
        <dbReference type="Pfam" id="PF21077"/>
    </source>
</evidence>
<evidence type="ECO:0000259" key="3">
    <source>
        <dbReference type="Pfam" id="PF21074"/>
    </source>
</evidence>
<dbReference type="SUPFAM" id="SSF53223">
    <property type="entry name" value="Aminoacid dehydrogenase-like, N-terminal domain"/>
    <property type="match status" value="1"/>
</dbReference>
<evidence type="ECO:0000259" key="5">
    <source>
        <dbReference type="Pfam" id="PF21076"/>
    </source>
</evidence>
<name>A0ABW3GCV7_9NOCA</name>
<feature type="domain" description="NAD-glutamate dehydrogenase N-terminal ACT1" evidence="4">
    <location>
        <begin position="40"/>
        <end position="139"/>
    </location>
</feature>
<proteinExistence type="predicted"/>
<organism evidence="7 8">
    <name type="scientific">Williamsia deligens</name>
    <dbReference type="NCBI Taxonomy" id="321325"/>
    <lineage>
        <taxon>Bacteria</taxon>
        <taxon>Bacillati</taxon>
        <taxon>Actinomycetota</taxon>
        <taxon>Actinomycetes</taxon>
        <taxon>Mycobacteriales</taxon>
        <taxon>Nocardiaceae</taxon>
        <taxon>Williamsia</taxon>
    </lineage>
</organism>
<dbReference type="InterPro" id="IPR049056">
    <property type="entry name" value="NAD_Glu_DH_HM3"/>
</dbReference>
<dbReference type="Pfam" id="PF21074">
    <property type="entry name" value="GDH_C"/>
    <property type="match status" value="1"/>
</dbReference>
<evidence type="ECO:0000259" key="4">
    <source>
        <dbReference type="Pfam" id="PF21075"/>
    </source>
</evidence>
<dbReference type="Pfam" id="PF21073">
    <property type="entry name" value="GDH_HM1"/>
    <property type="match status" value="1"/>
</dbReference>
<comment type="caution">
    <text evidence="7">The sequence shown here is derived from an EMBL/GenBank/DDBJ whole genome shotgun (WGS) entry which is preliminary data.</text>
</comment>
<sequence>MSRAPGEVGTTVSPAEVARSYDARASRRADSTSSFDRDRVREHLAVAQTRAPGEQVVEVVATPGGGCAVLIVVEDQPFLVEAAVGAVERGGHTVDRVDHPILWVRRDADGTLRFVSADGPGDGSAIRESWICLEVGGVEVEEAAPLRDATRAVIARVVAVHDDSRAMADALGAATQGLPADDENSALLHWLQDRHFQPLGVVFSYADDEGWTTALGVFADPDVPRPGARPDGAPGVTVGWMHLPAGVHRTDYPTVVRMVTGESGHRTRLAVVGVFTTAGVSADVTTIPVVRAVVRRTLEHAAVQPDSYSGATMVELLQNHPRTDLFSADPAALAHDLAEALEAVTAREVRVFLRSDPDSGIVSAQIHLPRDRYTTRLRATMQHHLADRLGGQDVEYSARITDAPLAAIHVLMRTGGDGTDAAQVEIDADLRRAIESELADAARSWDENLCAVAGLGETAVDAPTAAAYAAVLSQAYKDQRDPRTALADAAVLSALEPGGFDVRLARHADSAERWTFDLYLCGRSASLTAVLPMIQSLGVDVLDEQPLAVTRPDGIDCWIYEFTLVPAGGLTVSERGRDDLQHRFTDAFAHLWSGIAEVDEFNELVVRTRLDWRSIVMFRAYANYLRQCGFAYSARRVATVLGDHADLAEALIELLETTFDPARADDAARDAATERVTALSGEVISLDADRIVSAFVDLIGATVRTNFFTEGVLRRALAVKLVPDELPQAPQPRPHREIYVYSPRVEGVHLRFGAVARGGIRWSDRAEDFRTEILGLVKAQAVKNAVIVPVGAKGGFVVRRPPVPTGDPAADREATRAAGVACYREFISALLDLTDDVAPDGSVRPAAGLVRRDGDDTYLVVAADKGTAQFSDIANEVAADHGFWLGDAFASGGSVGYDHKAMGITARGAWESVRRHFREIEIDVDIDDFTVVGIGDMSGDVFGNGMLLSDHIGLVAAFDHRHVFVDPTPDRAAATAQRRRLFALARSSWADYDTSTISDGGGVWSREAKTIPVSVQMRAALGIDNGVETLSPPELITAILSAPVDLLWNGGIGTYVKASTESHADVGDKANDPIRVDAPAVRARVIGEGGNLGVTERGRVEFDLHGGRINSDALDNSAGVDCSDHEVNIKILLDAAVAAGDLDTDDRDTLLASMTDEVARLVLADNIAQNTAVGIARAQAADMAEVHVRLLRHLARHHGVDLELEVLPTARSLARRGPDRTRTGLTSPELATTMAHVKLAVKSELLTGDLPDNDVFDERLSSYFPEPLRNRFAEGIRRHRLRRQIVVTTLVNDIVDSAGLEHIFSLTEGSGASETDAVRAFVVVSEIFGLDDLWQDIVTADAPIAAVDEMVVRWRRLLFRASRWFLATRPQPLAVSAEITRYARRVEALRPHLASWLGEGSRGEVDEAARHLSEMGASGPVVDTVAGCLHWFCLLDIVDAAEIADRDEREVGELYFAVMDFLGVEELLTAVSGLDSGDRWQSLARLALRDDLFAVMRSITLTVAEIGEPDETAEEKIAEWRVHTASRLTRAQSTLEEIAASGHHDLATLSVAARALRSILR</sequence>
<feature type="domain" description="NAD-glutamate dehydrogenase catalytic" evidence="2">
    <location>
        <begin position="681"/>
        <end position="1175"/>
    </location>
</feature>
<feature type="domain" description="NAD-glutamate dehydrogenase ACT3" evidence="6">
    <location>
        <begin position="505"/>
        <end position="569"/>
    </location>
</feature>